<evidence type="ECO:0000313" key="17">
    <source>
        <dbReference type="Proteomes" id="UP000007014"/>
    </source>
</evidence>
<dbReference type="Gene3D" id="2.40.40.20">
    <property type="match status" value="1"/>
</dbReference>
<dbReference type="Gene3D" id="6.10.250.2940">
    <property type="match status" value="1"/>
</dbReference>
<organism evidence="16 17">
    <name type="scientific">Cyanidioschyzon merolae (strain NIES-3377 / 10D)</name>
    <name type="common">Unicellular red alga</name>
    <dbReference type="NCBI Taxonomy" id="280699"/>
    <lineage>
        <taxon>Eukaryota</taxon>
        <taxon>Rhodophyta</taxon>
        <taxon>Bangiophyceae</taxon>
        <taxon>Cyanidiales</taxon>
        <taxon>Cyanidiaceae</taxon>
        <taxon>Cyanidioschyzon</taxon>
    </lineage>
</organism>
<dbReference type="Pfam" id="PF04998">
    <property type="entry name" value="RNA_pol_Rpb1_5"/>
    <property type="match status" value="1"/>
</dbReference>
<dbReference type="PANTHER" id="PTHR48446">
    <property type="entry name" value="DNA-DIRECTED RNA POLYMERASE SUBUNIT BETA' N-TERMINAL SECTION"/>
    <property type="match status" value="1"/>
</dbReference>
<proteinExistence type="inferred from homology"/>
<dbReference type="Gene3D" id="1.10.132.30">
    <property type="match status" value="1"/>
</dbReference>
<dbReference type="OrthoDB" id="270392at2759"/>
<comment type="subunit">
    <text evidence="3">Component of the RNA polymerase III (Pol III) complex consisting of 17 subunits.</text>
</comment>
<evidence type="ECO:0000256" key="6">
    <source>
        <dbReference type="ARBA" id="ARBA00022695"/>
    </source>
</evidence>
<dbReference type="InterPro" id="IPR007081">
    <property type="entry name" value="RNA_pol_Rpb1_5"/>
</dbReference>
<dbReference type="GO" id="GO:0046872">
    <property type="term" value="F:metal ion binding"/>
    <property type="evidence" value="ECO:0007669"/>
    <property type="project" value="UniProtKB-KW"/>
</dbReference>
<evidence type="ECO:0000259" key="15">
    <source>
        <dbReference type="SMART" id="SM00663"/>
    </source>
</evidence>
<dbReference type="RefSeq" id="XP_005535963.1">
    <property type="nucleotide sequence ID" value="XM_005535906.1"/>
</dbReference>
<dbReference type="EC" id="2.7.7.6" evidence="13"/>
<keyword evidence="8" id="KW-0862">Zinc</keyword>
<dbReference type="InterPro" id="IPR042102">
    <property type="entry name" value="RNA_pol_Rpb1_3_sf"/>
</dbReference>
<comment type="subcellular location">
    <subcellularLocation>
        <location evidence="1">Nucleus</location>
    </subcellularLocation>
</comment>
<dbReference type="SUPFAM" id="SSF64484">
    <property type="entry name" value="beta and beta-prime subunits of DNA dependent RNA-polymerase"/>
    <property type="match status" value="1"/>
</dbReference>
<dbReference type="Gene3D" id="1.10.150.390">
    <property type="match status" value="1"/>
</dbReference>
<dbReference type="InterPro" id="IPR006592">
    <property type="entry name" value="RNA_pol_N"/>
</dbReference>
<feature type="compositionally biased region" description="Low complexity" evidence="14">
    <location>
        <begin position="1260"/>
        <end position="1274"/>
    </location>
</feature>
<dbReference type="Gene3D" id="1.10.274.100">
    <property type="entry name" value="RNA polymerase Rpb1, domain 3"/>
    <property type="match status" value="1"/>
</dbReference>
<keyword evidence="9" id="KW-0460">Magnesium</keyword>
<dbReference type="EMBL" id="AP006489">
    <property type="protein sequence ID" value="BAM79677.1"/>
    <property type="molecule type" value="Genomic_DNA"/>
</dbReference>
<evidence type="ECO:0000256" key="5">
    <source>
        <dbReference type="ARBA" id="ARBA00022679"/>
    </source>
</evidence>
<gene>
    <name evidence="16" type="ORF">CYME_CMG179C</name>
</gene>
<reference evidence="16 17" key="2">
    <citation type="journal article" date="2007" name="BMC Biol.">
        <title>A 100%-complete sequence reveals unusually simple genomic features in the hot-spring red alga Cyanidioschyzon merolae.</title>
        <authorList>
            <person name="Nozaki H."/>
            <person name="Takano H."/>
            <person name="Misumi O."/>
            <person name="Terasawa K."/>
            <person name="Matsuzaki M."/>
            <person name="Maruyama S."/>
            <person name="Nishida K."/>
            <person name="Yagisawa F."/>
            <person name="Yoshida Y."/>
            <person name="Fujiwara T."/>
            <person name="Takio S."/>
            <person name="Tamura K."/>
            <person name="Chung S.J."/>
            <person name="Nakamura S."/>
            <person name="Kuroiwa H."/>
            <person name="Tanaka K."/>
            <person name="Sato N."/>
            <person name="Kuroiwa T."/>
        </authorList>
    </citation>
    <scope>NUCLEOTIDE SEQUENCE [LARGE SCALE GENOMIC DNA]</scope>
    <source>
        <strain evidence="16 17">10D</strain>
    </source>
</reference>
<dbReference type="Pfam" id="PF04983">
    <property type="entry name" value="RNA_pol_Rpb1_3"/>
    <property type="match status" value="1"/>
</dbReference>
<dbReference type="GO" id="GO:0000428">
    <property type="term" value="C:DNA-directed RNA polymerase complex"/>
    <property type="evidence" value="ECO:0007669"/>
    <property type="project" value="UniProtKB-KW"/>
</dbReference>
<dbReference type="InterPro" id="IPR035697">
    <property type="entry name" value="RNAP_III_RPC1_N"/>
</dbReference>
<dbReference type="GO" id="GO:0005634">
    <property type="term" value="C:nucleus"/>
    <property type="evidence" value="ECO:0007669"/>
    <property type="project" value="UniProtKB-SubCell"/>
</dbReference>
<dbReference type="Pfam" id="PF04997">
    <property type="entry name" value="RNA_pol_Rpb1_1"/>
    <property type="match status" value="2"/>
</dbReference>
<dbReference type="OMA" id="AVCPPYN"/>
<dbReference type="InterPro" id="IPR007066">
    <property type="entry name" value="RNA_pol_Rpb1_3"/>
</dbReference>
<evidence type="ECO:0000256" key="8">
    <source>
        <dbReference type="ARBA" id="ARBA00022833"/>
    </source>
</evidence>
<sequence>MSVKGAQVDTAHGALDREIFDNGFPSDNGGCRDSDQGIPPHTGAVNAMLRNLSTSVPFDASVYGSYTFVHESWEPCPTAVNAWQRLCEVWRARQELQQIERQLEQVRRRASSLLPMQKTSSETNQDAMTTNVYRTTYAQIHRLLLEREQARRALSARPVTLRDDTQVLSRSLEAIQFRIPSVDDIRRASVIEMNRKQLYTPEHDIVPHGALDKHLGVSDKNERCATCGLSLADCAGHFGHIELVLPVFHVGYLSFLLQVLQCICKRCSGLLADAQFVEHLRHQQREHRARNTPGYLQSLLKRHLEWAKRSSICRHCGAPNGLVRKVSSPREWLATASAAATSSSTTCTQRDGSGGIATRAASGLRSNSSMSHTGAPRLVHELMPRAGWSHRQYLQLELYLAHWYERASFAAGRNLRRCPADQVIAQKAPTAQASSIAGVLMHTADGDKDDLDSDHNEFNALPSALGKPAASGASLSAAVAARRMMHRSRKAHFAFELTPLHVLELLRNIAPADLEALGMDPDTTRPEDMLLRCVAVPPVCIRPSVCNDPSQGSTEDDLTIMLADIAGANALVMEQLVKGSDLGKLLDAWDHLQLAVARYIHADYPGLPASLYYKAQIGLCQRLKGKQGRFRGNLSGKRVDFSARTVISPDPNLSIDQVGVPLRIAKILTYPERVTPWNIDQLRKSVLRGPDRHPGANYVLFPDGSKRFLRFGDREDIARSLCVGCVVERHLRDGDLVLFNRQPSLHRLSIMAHSVKVIAGRTFRFNECVCAPYNADFDGDEMNLHVPQTEEARAEARALLAVPQNLLSPRNGEPLIACTQDFITALYLLTHKDVFYGRWAAVQCLSFGLEPEASAAILGRLPEPAILHPLPLWTGKQLFSALVQADPALSDEAVRVLICFDATEKAYTHEGIWCRADAYVCVRSAELISGQVAKRTLGSQSKQSLLYVLQREAGPLLAVRCMNRLARFASRWLSEYGFSFGIDDVRPSPALEHAKAVRIRNAYTQVQDAIERYRAGVMRPRPGYTDEETLEWHIHRLLSDLREHAGQVCLQEMAPHNTAMIMAMSGAKGSTINISQMVACVGQQTVNGTRVRAGFHQRTLPHFMRGDKSPEAGGFVANSFYSGMNAIEFFFHSMAGREGLVDTAVKTAETGYMQRRFMKALEDLRVAYDDTVRTSDASLVQLRFGGDGLDPLEMEASDGQAIDWERLWTTVQWLDAHSDPLVERALGGRFLADSVPSAVAVAMPDTGSAQALPGASHRYQQQQQQQQRLQQQRRSWTLASPRMQPEPERMVDDLQRPLLEALEAADPSTAAFEQQQQQVPLSWPGRVRQGVLALATRHSPLTPRQWQLLMTLTERKLRRALIEPGTAVGAIAAQSIGEPSTQMTLKTFHFAGVASMNITQGVPRIKELVNATRRIATPLVTAYLETTAPGQQEPRALAYNLQRRLECRRLKQVIRYGEVRWNASGVYLDYVLDERFVAEYGLHAIDAKASATLEASGAKALPNMTGISQVESLCRRLRAQLPWPALSEEEDTCNDPRRDESTGNVRVVYANGSSDGSDDDVVHLQFWPPSALARSRPTRRRMGSASAAAAVAATAAATTETNVADWEPALAQLQRLVPELVVSGLASIARVVWSQALSPASDSAGKSGEAAAAAAAASAATESIQLLAETEDMRSVMNTQGIDASSVYCNHVLVVEQVLGIEAARSTIVKEVLETMAAHGVTLDARHVDLLSDMMTQSGQVLGITRFGISKMRQSTLMLASFEKTVDHLFEAAVRSRSDRIRGVSERVIMGKPVPLGTGMVSVGYVECPERVALAPQRDATCSGSEEAVSSSLEGTSRSRSRPEAIQSADDEAPRDVDRPATERGVDRITNGTTTAVAAAAAGGDADETFAAMPFPNQKRLAWHLLRPPEAATWSRNCNRREKATIVHEQ</sequence>
<evidence type="ECO:0000256" key="9">
    <source>
        <dbReference type="ARBA" id="ARBA00022842"/>
    </source>
</evidence>
<keyword evidence="7" id="KW-0479">Metal-binding</keyword>
<dbReference type="InterPro" id="IPR015700">
    <property type="entry name" value="RPC1"/>
</dbReference>
<protein>
    <recommendedName>
        <fullName evidence="13">DNA-directed RNA polymerase subunit</fullName>
        <ecNumber evidence="13">2.7.7.6</ecNumber>
    </recommendedName>
</protein>
<evidence type="ECO:0000313" key="16">
    <source>
        <dbReference type="EMBL" id="BAM79677.1"/>
    </source>
</evidence>
<dbReference type="eggNOG" id="KOG0261">
    <property type="taxonomic scope" value="Eukaryota"/>
</dbReference>
<feature type="region of interest" description="Disordered" evidence="14">
    <location>
        <begin position="1250"/>
        <end position="1287"/>
    </location>
</feature>
<keyword evidence="17" id="KW-1185">Reference proteome</keyword>
<dbReference type="GO" id="GO:0003899">
    <property type="term" value="F:DNA-directed RNA polymerase activity"/>
    <property type="evidence" value="ECO:0007669"/>
    <property type="project" value="UniProtKB-EC"/>
</dbReference>
<evidence type="ECO:0000256" key="10">
    <source>
        <dbReference type="ARBA" id="ARBA00023163"/>
    </source>
</evidence>
<evidence type="ECO:0000256" key="3">
    <source>
        <dbReference type="ARBA" id="ARBA00011206"/>
    </source>
</evidence>
<keyword evidence="10 13" id="KW-0804">Transcription</keyword>
<comment type="catalytic activity">
    <reaction evidence="12 13">
        <text>RNA(n) + a ribonucleoside 5'-triphosphate = RNA(n+1) + diphosphate</text>
        <dbReference type="Rhea" id="RHEA:21248"/>
        <dbReference type="Rhea" id="RHEA-COMP:14527"/>
        <dbReference type="Rhea" id="RHEA-COMP:17342"/>
        <dbReference type="ChEBI" id="CHEBI:33019"/>
        <dbReference type="ChEBI" id="CHEBI:61557"/>
        <dbReference type="ChEBI" id="CHEBI:140395"/>
        <dbReference type="EC" id="2.7.7.6"/>
    </reaction>
</comment>
<evidence type="ECO:0000256" key="12">
    <source>
        <dbReference type="ARBA" id="ARBA00048552"/>
    </source>
</evidence>
<dbReference type="HOGENOM" id="CLU_000487_0_0_1"/>
<evidence type="ECO:0000256" key="2">
    <source>
        <dbReference type="ARBA" id="ARBA00006460"/>
    </source>
</evidence>
<dbReference type="InterPro" id="IPR007083">
    <property type="entry name" value="RNA_pol_Rpb1_4"/>
</dbReference>
<dbReference type="Pfam" id="PF00623">
    <property type="entry name" value="RNA_pol_Rpb1_2"/>
    <property type="match status" value="1"/>
</dbReference>
<dbReference type="PANTHER" id="PTHR48446:SF1">
    <property type="entry name" value="DNA-DIRECTED RNA POLYMERASE SUBUNIT BETA' N-TERMINAL SECTION"/>
    <property type="match status" value="1"/>
</dbReference>
<evidence type="ECO:0000256" key="7">
    <source>
        <dbReference type="ARBA" id="ARBA00022723"/>
    </source>
</evidence>
<keyword evidence="6 13" id="KW-0548">Nucleotidyltransferase</keyword>
<dbReference type="FunFam" id="2.40.40.20:FF:000019">
    <property type="entry name" value="DNA-directed RNA polymerase II subunit RPB1"/>
    <property type="match status" value="1"/>
</dbReference>
<dbReference type="InterPro" id="IPR044893">
    <property type="entry name" value="RNA_pol_Rpb1_clamp_domain"/>
</dbReference>
<dbReference type="GO" id="GO:0003677">
    <property type="term" value="F:DNA binding"/>
    <property type="evidence" value="ECO:0007669"/>
    <property type="project" value="InterPro"/>
</dbReference>
<dbReference type="InterPro" id="IPR007080">
    <property type="entry name" value="RNA_pol_Rpb1_1"/>
</dbReference>
<dbReference type="KEGG" id="cme:CYME_CMG179C"/>
<comment type="similarity">
    <text evidence="2 13">Belongs to the RNA polymerase beta' chain family.</text>
</comment>
<dbReference type="STRING" id="280699.M1VBH9"/>
<reference evidence="16 17" key="1">
    <citation type="journal article" date="2004" name="Nature">
        <title>Genome sequence of the ultrasmall unicellular red alga Cyanidioschyzon merolae 10D.</title>
        <authorList>
            <person name="Matsuzaki M."/>
            <person name="Misumi O."/>
            <person name="Shin-i T."/>
            <person name="Maruyama S."/>
            <person name="Takahara M."/>
            <person name="Miyagishima S."/>
            <person name="Mori T."/>
            <person name="Nishida K."/>
            <person name="Yagisawa F."/>
            <person name="Nishida K."/>
            <person name="Yoshida Y."/>
            <person name="Nishimura Y."/>
            <person name="Nakao S."/>
            <person name="Kobayashi T."/>
            <person name="Momoyama Y."/>
            <person name="Higashiyama T."/>
            <person name="Minoda A."/>
            <person name="Sano M."/>
            <person name="Nomoto H."/>
            <person name="Oishi K."/>
            <person name="Hayashi H."/>
            <person name="Ohta F."/>
            <person name="Nishizaka S."/>
            <person name="Haga S."/>
            <person name="Miura S."/>
            <person name="Morishita T."/>
            <person name="Kabeya Y."/>
            <person name="Terasawa K."/>
            <person name="Suzuki Y."/>
            <person name="Ishii Y."/>
            <person name="Asakawa S."/>
            <person name="Takano H."/>
            <person name="Ohta N."/>
            <person name="Kuroiwa H."/>
            <person name="Tanaka K."/>
            <person name="Shimizu N."/>
            <person name="Sugano S."/>
            <person name="Sato N."/>
            <person name="Nozaki H."/>
            <person name="Ogasawara N."/>
            <person name="Kohara Y."/>
            <person name="Kuroiwa T."/>
        </authorList>
    </citation>
    <scope>NUCLEOTIDE SEQUENCE [LARGE SCALE GENOMIC DNA]</scope>
    <source>
        <strain evidence="16 17">10D</strain>
    </source>
</reference>
<dbReference type="InterPro" id="IPR038120">
    <property type="entry name" value="Rpb1_funnel_sf"/>
</dbReference>
<evidence type="ECO:0000256" key="11">
    <source>
        <dbReference type="ARBA" id="ARBA00023242"/>
    </source>
</evidence>
<dbReference type="Gramene" id="CMG179CT">
    <property type="protein sequence ID" value="CMG179CT"/>
    <property type="gene ID" value="CMG179C"/>
</dbReference>
<name>M1VBH9_CYAM1</name>
<comment type="function">
    <text evidence="13">DNA-dependent RNA polymerase catalyzes the transcription of DNA into RNA using the four ribonucleoside triphosphates as substrates.</text>
</comment>
<dbReference type="Proteomes" id="UP000007014">
    <property type="component" value="Chromosome 7"/>
</dbReference>
<feature type="domain" description="RNA polymerase N-terminal" evidence="15">
    <location>
        <begin position="527"/>
        <end position="830"/>
    </location>
</feature>
<keyword evidence="5 13" id="KW-0808">Transferase</keyword>
<dbReference type="SMART" id="SM00663">
    <property type="entry name" value="RPOLA_N"/>
    <property type="match status" value="1"/>
</dbReference>
<dbReference type="NCBIfam" id="NF006336">
    <property type="entry name" value="PRK08566.1"/>
    <property type="match status" value="1"/>
</dbReference>
<dbReference type="FunFam" id="1.10.150.390:FF:000004">
    <property type="entry name" value="DNA-directed RNA polymerase subunit"/>
    <property type="match status" value="1"/>
</dbReference>
<dbReference type="InterPro" id="IPR000722">
    <property type="entry name" value="RNA_pol_asu"/>
</dbReference>
<feature type="region of interest" description="Disordered" evidence="14">
    <location>
        <begin position="1817"/>
        <end position="1868"/>
    </location>
</feature>
<keyword evidence="4 13" id="KW-0240">DNA-directed RNA polymerase</keyword>
<feature type="compositionally biased region" description="Basic and acidic residues" evidence="14">
    <location>
        <begin position="1852"/>
        <end position="1867"/>
    </location>
</feature>
<evidence type="ECO:0000256" key="14">
    <source>
        <dbReference type="SAM" id="MobiDB-lite"/>
    </source>
</evidence>
<keyword evidence="11" id="KW-0539">Nucleus</keyword>
<dbReference type="Pfam" id="PF05000">
    <property type="entry name" value="RNA_pol_Rpb1_4"/>
    <property type="match status" value="1"/>
</dbReference>
<evidence type="ECO:0000256" key="4">
    <source>
        <dbReference type="ARBA" id="ARBA00022478"/>
    </source>
</evidence>
<dbReference type="Gene3D" id="6.20.50.80">
    <property type="match status" value="1"/>
</dbReference>
<dbReference type="Gene3D" id="3.30.1490.180">
    <property type="entry name" value="RNA polymerase ii"/>
    <property type="match status" value="1"/>
</dbReference>
<accession>M1VBH9</accession>
<evidence type="ECO:0000256" key="1">
    <source>
        <dbReference type="ARBA" id="ARBA00004123"/>
    </source>
</evidence>
<dbReference type="Gene3D" id="4.10.860.120">
    <property type="entry name" value="RNA polymerase II, clamp domain"/>
    <property type="match status" value="1"/>
</dbReference>
<dbReference type="GO" id="GO:0006351">
    <property type="term" value="P:DNA-templated transcription"/>
    <property type="evidence" value="ECO:0007669"/>
    <property type="project" value="InterPro"/>
</dbReference>
<dbReference type="CDD" id="cd02583">
    <property type="entry name" value="RNAP_III_RPC1_N"/>
    <property type="match status" value="1"/>
</dbReference>
<evidence type="ECO:0000256" key="13">
    <source>
        <dbReference type="RuleBase" id="RU004279"/>
    </source>
</evidence>
<dbReference type="GeneID" id="16993162"/>